<protein>
    <submittedName>
        <fullName evidence="1">Uncharacterized protein</fullName>
    </submittedName>
</protein>
<name>E6PER8_9ZZZZ</name>
<evidence type="ECO:0000313" key="1">
    <source>
        <dbReference type="EMBL" id="CBH74954.1"/>
    </source>
</evidence>
<dbReference type="EMBL" id="CABL01000005">
    <property type="protein sequence ID" value="CBH74954.1"/>
    <property type="molecule type" value="Genomic_DNA"/>
</dbReference>
<dbReference type="AlphaFoldDB" id="E6PER8"/>
<comment type="caution">
    <text evidence="1">The sequence shown here is derived from an EMBL/GenBank/DDBJ whole genome shotgun (WGS) entry which is preliminary data.</text>
</comment>
<reference evidence="1" key="1">
    <citation type="submission" date="2009-10" db="EMBL/GenBank/DDBJ databases">
        <title>Diversity of trophic interactions inside an arsenic-rich microbial ecosystem.</title>
        <authorList>
            <person name="Bertin P.N."/>
            <person name="Heinrich-Salmeron A."/>
            <person name="Pelletier E."/>
            <person name="Goulhen-Chollet F."/>
            <person name="Arsene-Ploetze F."/>
            <person name="Gallien S."/>
            <person name="Calteau A."/>
            <person name="Vallenet D."/>
            <person name="Casiot C."/>
            <person name="Chane-Woon-Ming B."/>
            <person name="Giloteaux L."/>
            <person name="Barakat M."/>
            <person name="Bonnefoy V."/>
            <person name="Bruneel O."/>
            <person name="Chandler M."/>
            <person name="Cleiss J."/>
            <person name="Duran R."/>
            <person name="Elbaz-Poulichet F."/>
            <person name="Fonknechten N."/>
            <person name="Lauga B."/>
            <person name="Mornico D."/>
            <person name="Ortet P."/>
            <person name="Schaeffer C."/>
            <person name="Siguier P."/>
            <person name="Alexander Thil Smith A."/>
            <person name="Van Dorsselaer A."/>
            <person name="Weissenbach J."/>
            <person name="Medigue C."/>
            <person name="Le Paslier D."/>
        </authorList>
    </citation>
    <scope>NUCLEOTIDE SEQUENCE</scope>
</reference>
<sequence length="231" mass="25073">MNNFSKLLAGAVLTLSASAFSLPAAAQSMQSPYVDSACGAWQGNTWVPNGSCTDTDNSFKHQYVAGTIVSVTGHLVTVQRSKGQLVIDDQLALNRQMTGKVAVGRRILAHGYWRNKVFYATMIQPNVATGMASSMMASSYVDSRCGAWRGNEWIPNGTCTSSVNMYKHQYVAGTITGVTGHLVTIQQSKGTLVIDDQLALNRKMTGTVAVGRRILAHGYWRNKVFYATLIQ</sequence>
<gene>
    <name evidence="1" type="ORF">CARN1_0129</name>
</gene>
<proteinExistence type="predicted"/>
<accession>E6PER8</accession>
<organism evidence="1">
    <name type="scientific">mine drainage metagenome</name>
    <dbReference type="NCBI Taxonomy" id="410659"/>
    <lineage>
        <taxon>unclassified sequences</taxon>
        <taxon>metagenomes</taxon>
        <taxon>ecological metagenomes</taxon>
    </lineage>
</organism>